<evidence type="ECO:0000256" key="1">
    <source>
        <dbReference type="SAM" id="SignalP"/>
    </source>
</evidence>
<dbReference type="EMBL" id="JAHRIQ010073701">
    <property type="protein sequence ID" value="MEQ2245582.1"/>
    <property type="molecule type" value="Genomic_DNA"/>
</dbReference>
<name>A0ABV0UK23_9TELE</name>
<sequence>MLVLLFHLCQWSEGSSWKLSSENGNVSRFQVLVTNMKSSSQFTIVSSIPGERTETDGLLHTLGPCCQCEDPHPPPLLREDTSTYYFIYPSEQTQNQKLTVRINWKVSTYTWMDG</sequence>
<evidence type="ECO:0000313" key="2">
    <source>
        <dbReference type="EMBL" id="MEQ2245582.1"/>
    </source>
</evidence>
<feature type="signal peptide" evidence="1">
    <location>
        <begin position="1"/>
        <end position="16"/>
    </location>
</feature>
<accession>A0ABV0UK23</accession>
<feature type="chain" id="PRO_5047221995" evidence="1">
    <location>
        <begin position="17"/>
        <end position="114"/>
    </location>
</feature>
<organism evidence="2 3">
    <name type="scientific">Ilyodon furcidens</name>
    <name type="common">goldbreast splitfin</name>
    <dbReference type="NCBI Taxonomy" id="33524"/>
    <lineage>
        <taxon>Eukaryota</taxon>
        <taxon>Metazoa</taxon>
        <taxon>Chordata</taxon>
        <taxon>Craniata</taxon>
        <taxon>Vertebrata</taxon>
        <taxon>Euteleostomi</taxon>
        <taxon>Actinopterygii</taxon>
        <taxon>Neopterygii</taxon>
        <taxon>Teleostei</taxon>
        <taxon>Neoteleostei</taxon>
        <taxon>Acanthomorphata</taxon>
        <taxon>Ovalentaria</taxon>
        <taxon>Atherinomorphae</taxon>
        <taxon>Cyprinodontiformes</taxon>
        <taxon>Goodeidae</taxon>
        <taxon>Ilyodon</taxon>
    </lineage>
</organism>
<gene>
    <name evidence="2" type="ORF">ILYODFUR_029438</name>
</gene>
<keyword evidence="3" id="KW-1185">Reference proteome</keyword>
<comment type="caution">
    <text evidence="2">The sequence shown here is derived from an EMBL/GenBank/DDBJ whole genome shotgun (WGS) entry which is preliminary data.</text>
</comment>
<protein>
    <submittedName>
        <fullName evidence="2">Uncharacterized protein</fullName>
    </submittedName>
</protein>
<dbReference type="Proteomes" id="UP001482620">
    <property type="component" value="Unassembled WGS sequence"/>
</dbReference>
<keyword evidence="1" id="KW-0732">Signal</keyword>
<reference evidence="2 3" key="1">
    <citation type="submission" date="2021-06" db="EMBL/GenBank/DDBJ databases">
        <authorList>
            <person name="Palmer J.M."/>
        </authorList>
    </citation>
    <scope>NUCLEOTIDE SEQUENCE [LARGE SCALE GENOMIC DNA]</scope>
    <source>
        <strain evidence="3">if_2019</strain>
        <tissue evidence="2">Muscle</tissue>
    </source>
</reference>
<proteinExistence type="predicted"/>
<evidence type="ECO:0000313" key="3">
    <source>
        <dbReference type="Proteomes" id="UP001482620"/>
    </source>
</evidence>